<feature type="domain" description="DC1" evidence="3">
    <location>
        <begin position="138"/>
        <end position="181"/>
    </location>
</feature>
<dbReference type="Pfam" id="PF03107">
    <property type="entry name" value="C1_2"/>
    <property type="match status" value="3"/>
</dbReference>
<feature type="compositionally biased region" description="Polar residues" evidence="2">
    <location>
        <begin position="308"/>
        <end position="337"/>
    </location>
</feature>
<feature type="region of interest" description="Disordered" evidence="2">
    <location>
        <begin position="305"/>
        <end position="345"/>
    </location>
</feature>
<organism evidence="4 5">
    <name type="scientific">Papaver atlanticum</name>
    <dbReference type="NCBI Taxonomy" id="357466"/>
    <lineage>
        <taxon>Eukaryota</taxon>
        <taxon>Viridiplantae</taxon>
        <taxon>Streptophyta</taxon>
        <taxon>Embryophyta</taxon>
        <taxon>Tracheophyta</taxon>
        <taxon>Spermatophyta</taxon>
        <taxon>Magnoliopsida</taxon>
        <taxon>Ranunculales</taxon>
        <taxon>Papaveraceae</taxon>
        <taxon>Papaveroideae</taxon>
        <taxon>Papaver</taxon>
    </lineage>
</organism>
<dbReference type="InterPro" id="IPR004146">
    <property type="entry name" value="DC1"/>
</dbReference>
<dbReference type="PANTHER" id="PTHR47841">
    <property type="entry name" value="DIACYLGLYCEROL KINASE THETA-LIKE-RELATED"/>
    <property type="match status" value="1"/>
</dbReference>
<feature type="compositionally biased region" description="Basic and acidic residues" evidence="2">
    <location>
        <begin position="194"/>
        <end position="208"/>
    </location>
</feature>
<evidence type="ECO:0000259" key="3">
    <source>
        <dbReference type="Pfam" id="PF03107"/>
    </source>
</evidence>
<evidence type="ECO:0000256" key="1">
    <source>
        <dbReference type="ARBA" id="ARBA00022737"/>
    </source>
</evidence>
<gene>
    <name evidence="4" type="ORF">MKW98_019759</name>
</gene>
<sequence length="372" mass="41320">MALPTLKHFTHPHVLTKEASDRRLGEGYQDGEFICHACNNIGSGNRYHCKRCEFDLHEECAACPEYLTTYLHPNHQLTLEWESKLIKKDYGVLRPCNVCGDQVSGLFYRCSSGERGFFLHPLCSQIQPQVRHVTDERHLLTFQSFPIIPDSSCTVCGGVVDASSWSYRCDPCGINIHLVCVTLPYFGASSSSRSPKDPHQPMHQERRPGPPLASPPYDVNAGTAPPDHSYPPSSHHYSYPPPPSSHYHSYPPSTHHYSYPPSSHYYSYTPTSHNYSYTPSSHNYSYAPAPAYGYSSMAMPLPPDHSYYTPSASPHQENTSSDGGSSQYTPASPQQETSSSSSGGSKRRMYAIVAKIAWSLIMTATLGVPHIT</sequence>
<protein>
    <recommendedName>
        <fullName evidence="3">DC1 domain-containing protein</fullName>
    </recommendedName>
</protein>
<keyword evidence="5" id="KW-1185">Reference proteome</keyword>
<accession>A0AAD4XTL1</accession>
<proteinExistence type="predicted"/>
<evidence type="ECO:0000313" key="4">
    <source>
        <dbReference type="EMBL" id="KAI3954628.1"/>
    </source>
</evidence>
<feature type="region of interest" description="Disordered" evidence="2">
    <location>
        <begin position="191"/>
        <end position="245"/>
    </location>
</feature>
<feature type="domain" description="DC1" evidence="3">
    <location>
        <begin position="71"/>
        <end position="123"/>
    </location>
</feature>
<evidence type="ECO:0000313" key="5">
    <source>
        <dbReference type="Proteomes" id="UP001202328"/>
    </source>
</evidence>
<dbReference type="PANTHER" id="PTHR47841:SF7">
    <property type="entry name" value="CYSTEINE_HISTIDINE-RICH C1 DOMAIN PROTEIN"/>
    <property type="match status" value="1"/>
</dbReference>
<name>A0AAD4XTL1_9MAGN</name>
<dbReference type="AlphaFoldDB" id="A0AAD4XTL1"/>
<dbReference type="SUPFAM" id="SSF57889">
    <property type="entry name" value="Cysteine-rich domain"/>
    <property type="match status" value="2"/>
</dbReference>
<feature type="domain" description="DC1" evidence="3">
    <location>
        <begin position="9"/>
        <end position="61"/>
    </location>
</feature>
<reference evidence="4" key="1">
    <citation type="submission" date="2022-04" db="EMBL/GenBank/DDBJ databases">
        <title>A functionally conserved STORR gene fusion in Papaver species that diverged 16.8 million years ago.</title>
        <authorList>
            <person name="Catania T."/>
        </authorList>
    </citation>
    <scope>NUCLEOTIDE SEQUENCE</scope>
    <source>
        <strain evidence="4">S-188037</strain>
    </source>
</reference>
<evidence type="ECO:0000256" key="2">
    <source>
        <dbReference type="SAM" id="MobiDB-lite"/>
    </source>
</evidence>
<dbReference type="InterPro" id="IPR046349">
    <property type="entry name" value="C1-like_sf"/>
</dbReference>
<dbReference type="EMBL" id="JAJJMB010001902">
    <property type="protein sequence ID" value="KAI3954628.1"/>
    <property type="molecule type" value="Genomic_DNA"/>
</dbReference>
<keyword evidence="1" id="KW-0677">Repeat</keyword>
<comment type="caution">
    <text evidence="4">The sequence shown here is derived from an EMBL/GenBank/DDBJ whole genome shotgun (WGS) entry which is preliminary data.</text>
</comment>
<dbReference type="Proteomes" id="UP001202328">
    <property type="component" value="Unassembled WGS sequence"/>
</dbReference>